<dbReference type="PROSITE" id="PS51352">
    <property type="entry name" value="THIOREDOXIN_2"/>
    <property type="match status" value="1"/>
</dbReference>
<dbReference type="CDD" id="cd02966">
    <property type="entry name" value="TlpA_like_family"/>
    <property type="match status" value="1"/>
</dbReference>
<evidence type="ECO:0000313" key="3">
    <source>
        <dbReference type="Proteomes" id="UP000198964"/>
    </source>
</evidence>
<dbReference type="Gene3D" id="3.40.30.10">
    <property type="entry name" value="Glutaredoxin"/>
    <property type="match status" value="1"/>
</dbReference>
<gene>
    <name evidence="2" type="ORF">SAMN05216283_11396</name>
</gene>
<dbReference type="InterPro" id="IPR013766">
    <property type="entry name" value="Thioredoxin_domain"/>
</dbReference>
<dbReference type="Proteomes" id="UP000198964">
    <property type="component" value="Unassembled WGS sequence"/>
</dbReference>
<evidence type="ECO:0000259" key="1">
    <source>
        <dbReference type="PROSITE" id="PS51352"/>
    </source>
</evidence>
<protein>
    <submittedName>
        <fullName evidence="2">Peroxiredoxin</fullName>
    </submittedName>
</protein>
<dbReference type="Pfam" id="PF00578">
    <property type="entry name" value="AhpC-TSA"/>
    <property type="match status" value="1"/>
</dbReference>
<accession>A0A1I2L0P2</accession>
<proteinExistence type="predicted"/>
<keyword evidence="3" id="KW-1185">Reference proteome</keyword>
<dbReference type="SUPFAM" id="SSF52833">
    <property type="entry name" value="Thioredoxin-like"/>
    <property type="match status" value="1"/>
</dbReference>
<dbReference type="InterPro" id="IPR000866">
    <property type="entry name" value="AhpC/TSA"/>
</dbReference>
<evidence type="ECO:0000313" key="2">
    <source>
        <dbReference type="EMBL" id="SFF70726.1"/>
    </source>
</evidence>
<dbReference type="RefSeq" id="WP_093921351.1">
    <property type="nucleotide sequence ID" value="NZ_FONW01000013.1"/>
</dbReference>
<sequence length="375" mass="43869">MKHTLLILINLALFFNNTYSQKVDLILNSIQGVSQVEYHVQTKLILKNSLDTFMTDGIHNLLFTSKDELMGAYFHTDYSDKLYKYNGTEYIIVEKEKRNATVVDLNQMPEWKERNVSCPESYISIFWELTKAQNDEKFEIEENDNVIKIHAKDVAHYGRLVDKTGVNTSIEILFDEQTFLPIKQKIISIGNGENMTKEIFFSNINVLNSYELQIFSKESIDKSIDITNHQYIGQLKVGDKIPNWCVYNVPNNNDKTMLKDLCQNNLLLLEFWFVHCQYCIKSIPTFNYLHNKYKDQGLKILYANALNADKDSDIENFRIKHNAEFDLFRFGNIFEKGSLPTIMLIDREGIIRYKSDGYSENFKNDIEQLMTELEK</sequence>
<dbReference type="AlphaFoldDB" id="A0A1I2L0P2"/>
<name>A0A1I2L0P2_9BACT</name>
<organism evidence="2 3">
    <name type="scientific">Sunxiuqinia elliptica</name>
    <dbReference type="NCBI Taxonomy" id="655355"/>
    <lineage>
        <taxon>Bacteria</taxon>
        <taxon>Pseudomonadati</taxon>
        <taxon>Bacteroidota</taxon>
        <taxon>Bacteroidia</taxon>
        <taxon>Marinilabiliales</taxon>
        <taxon>Prolixibacteraceae</taxon>
        <taxon>Sunxiuqinia</taxon>
    </lineage>
</organism>
<feature type="domain" description="Thioredoxin" evidence="1">
    <location>
        <begin position="235"/>
        <end position="375"/>
    </location>
</feature>
<dbReference type="InterPro" id="IPR036249">
    <property type="entry name" value="Thioredoxin-like_sf"/>
</dbReference>
<dbReference type="PANTHER" id="PTHR42852:SF13">
    <property type="entry name" value="PROTEIN DIPZ"/>
    <property type="match status" value="1"/>
</dbReference>
<dbReference type="InterPro" id="IPR050553">
    <property type="entry name" value="Thioredoxin_ResA/DsbE_sf"/>
</dbReference>
<reference evidence="2 3" key="1">
    <citation type="submission" date="2016-10" db="EMBL/GenBank/DDBJ databases">
        <authorList>
            <person name="de Groot N.N."/>
        </authorList>
    </citation>
    <scope>NUCLEOTIDE SEQUENCE [LARGE SCALE GENOMIC DNA]</scope>
    <source>
        <strain evidence="2 3">CGMCC 1.9156</strain>
    </source>
</reference>
<dbReference type="GO" id="GO:0016209">
    <property type="term" value="F:antioxidant activity"/>
    <property type="evidence" value="ECO:0007669"/>
    <property type="project" value="InterPro"/>
</dbReference>
<dbReference type="PANTHER" id="PTHR42852">
    <property type="entry name" value="THIOL:DISULFIDE INTERCHANGE PROTEIN DSBE"/>
    <property type="match status" value="1"/>
</dbReference>
<dbReference type="STRING" id="655355.SAMN05216283_11396"/>
<dbReference type="GO" id="GO:0016491">
    <property type="term" value="F:oxidoreductase activity"/>
    <property type="evidence" value="ECO:0007669"/>
    <property type="project" value="InterPro"/>
</dbReference>
<dbReference type="EMBL" id="FONW01000013">
    <property type="protein sequence ID" value="SFF70726.1"/>
    <property type="molecule type" value="Genomic_DNA"/>
</dbReference>